<proteinExistence type="predicted"/>
<feature type="transmembrane region" description="Helical" evidence="2">
    <location>
        <begin position="178"/>
        <end position="195"/>
    </location>
</feature>
<dbReference type="PATRIC" id="fig|1300349.4.peg.233"/>
<keyword evidence="2" id="KW-0812">Transmembrane</keyword>
<protein>
    <submittedName>
        <fullName evidence="3">Uncharacterized protein</fullName>
    </submittedName>
</protein>
<name>A0A1A7BLR5_9SPHN</name>
<accession>A0A1A7BLR5</accession>
<dbReference type="EMBL" id="LZYB01000001">
    <property type="protein sequence ID" value="OBV12105.1"/>
    <property type="molecule type" value="Genomic_DNA"/>
</dbReference>
<gene>
    <name evidence="3" type="ORF">I603_0236</name>
</gene>
<dbReference type="AlphaFoldDB" id="A0A1A7BLR5"/>
<keyword evidence="2" id="KW-0472">Membrane</keyword>
<keyword evidence="2" id="KW-1133">Transmembrane helix</keyword>
<sequence length="233" mass="26132">MNINLPYIDRIWRASGEVRIDEPLTPEEAFKRLDPLFQTPGTSYAVEGDTLHYSKHNPAAQDKLATFTSGALRVEQASDGTSRLLFHVRSTALLLCFLAPLLFLGFAQLMVTINGWEKASPEAIESVEKKDKDKDTPKAKRELHPIDKFLGAPEPDDPAKKKDRKKDEVKEKFPPTRAYVLAGLFFLIYLVGRVLEPWLLKRTFRAALVGTLEESAINVVQQEPATGTRPEAC</sequence>
<dbReference type="STRING" id="1300349.I603_0236"/>
<keyword evidence="4" id="KW-1185">Reference proteome</keyword>
<feature type="region of interest" description="Disordered" evidence="1">
    <location>
        <begin position="124"/>
        <end position="169"/>
    </location>
</feature>
<reference evidence="3 4" key="1">
    <citation type="submission" date="2016-06" db="EMBL/GenBank/DDBJ databases">
        <title>Genome sequence of Porphyrobacter dokdonensis DSW-74.</title>
        <authorList>
            <person name="Kim J.F."/>
            <person name="Song J.Y."/>
        </authorList>
    </citation>
    <scope>NUCLEOTIDE SEQUENCE [LARGE SCALE GENOMIC DNA]</scope>
    <source>
        <strain evidence="3 4">DSW-74</strain>
    </source>
</reference>
<feature type="transmembrane region" description="Helical" evidence="2">
    <location>
        <begin position="92"/>
        <end position="111"/>
    </location>
</feature>
<evidence type="ECO:0000313" key="3">
    <source>
        <dbReference type="EMBL" id="OBV12105.1"/>
    </source>
</evidence>
<evidence type="ECO:0000256" key="2">
    <source>
        <dbReference type="SAM" id="Phobius"/>
    </source>
</evidence>
<feature type="compositionally biased region" description="Basic and acidic residues" evidence="1">
    <location>
        <begin position="126"/>
        <end position="147"/>
    </location>
</feature>
<dbReference type="RefSeq" id="WP_068861991.1">
    <property type="nucleotide sequence ID" value="NZ_LZYB01000001.1"/>
</dbReference>
<dbReference type="Proteomes" id="UP000092484">
    <property type="component" value="Unassembled WGS sequence"/>
</dbReference>
<organism evidence="3 4">
    <name type="scientific">Erythrobacter dokdonensis DSW-74</name>
    <dbReference type="NCBI Taxonomy" id="1300349"/>
    <lineage>
        <taxon>Bacteria</taxon>
        <taxon>Pseudomonadati</taxon>
        <taxon>Pseudomonadota</taxon>
        <taxon>Alphaproteobacteria</taxon>
        <taxon>Sphingomonadales</taxon>
        <taxon>Erythrobacteraceae</taxon>
        <taxon>Erythrobacter/Porphyrobacter group</taxon>
        <taxon>Erythrobacter</taxon>
    </lineage>
</organism>
<evidence type="ECO:0000256" key="1">
    <source>
        <dbReference type="SAM" id="MobiDB-lite"/>
    </source>
</evidence>
<feature type="compositionally biased region" description="Basic and acidic residues" evidence="1">
    <location>
        <begin position="157"/>
        <end position="169"/>
    </location>
</feature>
<evidence type="ECO:0000313" key="4">
    <source>
        <dbReference type="Proteomes" id="UP000092484"/>
    </source>
</evidence>
<comment type="caution">
    <text evidence="3">The sequence shown here is derived from an EMBL/GenBank/DDBJ whole genome shotgun (WGS) entry which is preliminary data.</text>
</comment>